<evidence type="ECO:0000313" key="4">
    <source>
        <dbReference type="Proteomes" id="UP000824890"/>
    </source>
</evidence>
<dbReference type="InterPro" id="IPR001563">
    <property type="entry name" value="Peptidase_S10"/>
</dbReference>
<dbReference type="SUPFAM" id="SSF53474">
    <property type="entry name" value="alpha/beta-Hydrolases"/>
    <property type="match status" value="1"/>
</dbReference>
<dbReference type="Pfam" id="PF00450">
    <property type="entry name" value="Peptidase_S10"/>
    <property type="match status" value="1"/>
</dbReference>
<reference evidence="3 4" key="1">
    <citation type="submission" date="2021-05" db="EMBL/GenBank/DDBJ databases">
        <title>Genome Assembly of Synthetic Allotetraploid Brassica napus Reveals Homoeologous Exchanges between Subgenomes.</title>
        <authorList>
            <person name="Davis J.T."/>
        </authorList>
    </citation>
    <scope>NUCLEOTIDE SEQUENCE [LARGE SCALE GENOMIC DNA]</scope>
    <source>
        <strain evidence="4">cv. Da-Ae</strain>
        <tissue evidence="3">Seedling</tissue>
    </source>
</reference>
<feature type="chain" id="PRO_5046653927" evidence="2">
    <location>
        <begin position="24"/>
        <end position="258"/>
    </location>
</feature>
<dbReference type="Proteomes" id="UP000824890">
    <property type="component" value="Unassembled WGS sequence"/>
</dbReference>
<dbReference type="EMBL" id="JAGKQM010000017">
    <property type="protein sequence ID" value="KAH0868836.1"/>
    <property type="molecule type" value="Genomic_DNA"/>
</dbReference>
<gene>
    <name evidence="3" type="ORF">HID58_075858</name>
</gene>
<keyword evidence="2" id="KW-0732">Signal</keyword>
<dbReference type="PANTHER" id="PTHR11802:SF196">
    <property type="entry name" value="SERINE CARBOXYPEPTIDASE-LIKE 10-RELATED"/>
    <property type="match status" value="1"/>
</dbReference>
<comment type="similarity">
    <text evidence="1">Belongs to the peptidase S10 family.</text>
</comment>
<evidence type="ECO:0000313" key="3">
    <source>
        <dbReference type="EMBL" id="KAH0868836.1"/>
    </source>
</evidence>
<evidence type="ECO:0000256" key="2">
    <source>
        <dbReference type="SAM" id="SignalP"/>
    </source>
</evidence>
<comment type="caution">
    <text evidence="3">The sequence shown here is derived from an EMBL/GenBank/DDBJ whole genome shotgun (WGS) entry which is preliminary data.</text>
</comment>
<name>A0ABQ7YKS7_BRANA</name>
<feature type="signal peptide" evidence="2">
    <location>
        <begin position="1"/>
        <end position="23"/>
    </location>
</feature>
<dbReference type="PANTHER" id="PTHR11802">
    <property type="entry name" value="SERINE PROTEASE FAMILY S10 SERINE CARBOXYPEPTIDASE"/>
    <property type="match status" value="1"/>
</dbReference>
<dbReference type="Gene3D" id="3.40.50.1820">
    <property type="entry name" value="alpha/beta hydrolase"/>
    <property type="match status" value="1"/>
</dbReference>
<sequence>MSLTLKLLFLVLLLFVSSHHVDSGSIVKFLPGFEGPLPFELETGYIGIGEEEDIQLFYYIKSENNPIEDPLLIWLNGGPGCSSLLGLLFEKGPLAFKFEVANILFLDQPVGSGFSYSRTPLDKTSDTNEVKMIHEFLQKLLSPFSSVLSLGSFTEEKLKKRSVALVPFRRLIARGWAPSGVASSLDGRPAFGSGVRAFFSGVGLPVQVFPVTVSSGRISVFGVASISVNVRLLLLAPSPSSPVLDGRLLSPCHAPPWW</sequence>
<keyword evidence="4" id="KW-1185">Reference proteome</keyword>
<accession>A0ABQ7YKS7</accession>
<dbReference type="InterPro" id="IPR029058">
    <property type="entry name" value="AB_hydrolase_fold"/>
</dbReference>
<protein>
    <submittedName>
        <fullName evidence="3">Uncharacterized protein</fullName>
    </submittedName>
</protein>
<proteinExistence type="inferred from homology"/>
<evidence type="ECO:0000256" key="1">
    <source>
        <dbReference type="ARBA" id="ARBA00009431"/>
    </source>
</evidence>
<organism evidence="3 4">
    <name type="scientific">Brassica napus</name>
    <name type="common">Rape</name>
    <dbReference type="NCBI Taxonomy" id="3708"/>
    <lineage>
        <taxon>Eukaryota</taxon>
        <taxon>Viridiplantae</taxon>
        <taxon>Streptophyta</taxon>
        <taxon>Embryophyta</taxon>
        <taxon>Tracheophyta</taxon>
        <taxon>Spermatophyta</taxon>
        <taxon>Magnoliopsida</taxon>
        <taxon>eudicotyledons</taxon>
        <taxon>Gunneridae</taxon>
        <taxon>Pentapetalae</taxon>
        <taxon>rosids</taxon>
        <taxon>malvids</taxon>
        <taxon>Brassicales</taxon>
        <taxon>Brassicaceae</taxon>
        <taxon>Brassiceae</taxon>
        <taxon>Brassica</taxon>
    </lineage>
</organism>